<reference evidence="2" key="1">
    <citation type="journal article" date="2015" name="Nature">
        <title>Complex archaea that bridge the gap between prokaryotes and eukaryotes.</title>
        <authorList>
            <person name="Spang A."/>
            <person name="Saw J.H."/>
            <person name="Jorgensen S.L."/>
            <person name="Zaremba-Niedzwiedzka K."/>
            <person name="Martijn J."/>
            <person name="Lind A.E."/>
            <person name="van Eijk R."/>
            <person name="Schleper C."/>
            <person name="Guy L."/>
            <person name="Ettema T.J."/>
        </authorList>
    </citation>
    <scope>NUCLEOTIDE SEQUENCE</scope>
</reference>
<comment type="caution">
    <text evidence="2">The sequence shown here is derived from an EMBL/GenBank/DDBJ whole genome shotgun (WGS) entry which is preliminary data.</text>
</comment>
<gene>
    <name evidence="2" type="ORF">LCGC14_1394750</name>
</gene>
<dbReference type="EMBL" id="LAZR01009051">
    <property type="protein sequence ID" value="KKM74989.1"/>
    <property type="molecule type" value="Genomic_DNA"/>
</dbReference>
<protein>
    <recommendedName>
        <fullName evidence="3">DUF4355 domain-containing protein</fullName>
    </recommendedName>
</protein>
<organism evidence="2">
    <name type="scientific">marine sediment metagenome</name>
    <dbReference type="NCBI Taxonomy" id="412755"/>
    <lineage>
        <taxon>unclassified sequences</taxon>
        <taxon>metagenomes</taxon>
        <taxon>ecological metagenomes</taxon>
    </lineage>
</organism>
<feature type="compositionally biased region" description="Basic and acidic residues" evidence="1">
    <location>
        <begin position="203"/>
        <end position="212"/>
    </location>
</feature>
<feature type="compositionally biased region" description="Basic and acidic residues" evidence="1">
    <location>
        <begin position="168"/>
        <end position="178"/>
    </location>
</feature>
<name>A0A0F9JYW7_9ZZZZ</name>
<feature type="compositionally biased region" description="Basic and acidic residues" evidence="1">
    <location>
        <begin position="54"/>
        <end position="81"/>
    </location>
</feature>
<feature type="region of interest" description="Disordered" evidence="1">
    <location>
        <begin position="119"/>
        <end position="141"/>
    </location>
</feature>
<dbReference type="AlphaFoldDB" id="A0A0F9JYW7"/>
<feature type="compositionally biased region" description="Polar residues" evidence="1">
    <location>
        <begin position="25"/>
        <end position="43"/>
    </location>
</feature>
<feature type="region of interest" description="Disordered" evidence="1">
    <location>
        <begin position="168"/>
        <end position="212"/>
    </location>
</feature>
<accession>A0A0F9JYW7</accession>
<evidence type="ECO:0000256" key="1">
    <source>
        <dbReference type="SAM" id="MobiDB-lite"/>
    </source>
</evidence>
<evidence type="ECO:0008006" key="3">
    <source>
        <dbReference type="Google" id="ProtNLM"/>
    </source>
</evidence>
<feature type="compositionally biased region" description="Polar residues" evidence="1">
    <location>
        <begin position="182"/>
        <end position="200"/>
    </location>
</feature>
<feature type="region of interest" description="Disordered" evidence="1">
    <location>
        <begin position="1"/>
        <end position="106"/>
    </location>
</feature>
<proteinExistence type="predicted"/>
<sequence>MDGTENQKDTSGATQDTSEGDKGTSKQTQTFTKEQVAESNQKAAQDALSVAGRTAKDFEQRESAIKAEREQMVQAQKARDEAELEEARDDVDKTTRLKAQQKHRETATELARLKQELEAEQTKAKEAQEVGAKHTKEQNAREVATRLNVDVNTLLRFTDGSTTAMEELAKSLPKKDVKPLLTDSSKTTGGDQMAESSGSKIKSGWDKVHPGK</sequence>
<evidence type="ECO:0000313" key="2">
    <source>
        <dbReference type="EMBL" id="KKM74989.1"/>
    </source>
</evidence>